<accession>A0A8H4BA84</accession>
<keyword evidence="4" id="KW-0539">Nucleus</keyword>
<evidence type="ECO:0000256" key="2">
    <source>
        <dbReference type="ARBA" id="ARBA00023015"/>
    </source>
</evidence>
<dbReference type="InterPro" id="IPR046347">
    <property type="entry name" value="bZIP_sf"/>
</dbReference>
<dbReference type="GO" id="GO:0003700">
    <property type="term" value="F:DNA-binding transcription factor activity"/>
    <property type="evidence" value="ECO:0007669"/>
    <property type="project" value="InterPro"/>
</dbReference>
<protein>
    <submittedName>
        <fullName evidence="8">Skn-1-like basic-leucine zipper transcription factor</fullName>
    </submittedName>
</protein>
<dbReference type="PROSITE" id="PS50217">
    <property type="entry name" value="BZIP"/>
    <property type="match status" value="1"/>
</dbReference>
<dbReference type="InterPro" id="IPR051027">
    <property type="entry name" value="bZIP_transcription_factors"/>
</dbReference>
<feature type="compositionally biased region" description="Basic residues" evidence="6">
    <location>
        <begin position="107"/>
        <end position="120"/>
    </location>
</feature>
<name>A0A8H4BA84_MUCCL</name>
<evidence type="ECO:0000256" key="5">
    <source>
        <dbReference type="SAM" id="Coils"/>
    </source>
</evidence>
<dbReference type="InterPro" id="IPR004827">
    <property type="entry name" value="bZIP"/>
</dbReference>
<evidence type="ECO:0000256" key="6">
    <source>
        <dbReference type="SAM" id="MobiDB-lite"/>
    </source>
</evidence>
<comment type="caution">
    <text evidence="8">The sequence shown here is derived from an EMBL/GenBank/DDBJ whole genome shotgun (WGS) entry which is preliminary data.</text>
</comment>
<evidence type="ECO:0000256" key="1">
    <source>
        <dbReference type="ARBA" id="ARBA00004123"/>
    </source>
</evidence>
<dbReference type="GO" id="GO:0005634">
    <property type="term" value="C:nucleus"/>
    <property type="evidence" value="ECO:0007669"/>
    <property type="project" value="UniProtKB-SubCell"/>
</dbReference>
<dbReference type="Pfam" id="PF00170">
    <property type="entry name" value="bZIP_1"/>
    <property type="match status" value="1"/>
</dbReference>
<dbReference type="PROSITE" id="PS00036">
    <property type="entry name" value="BZIP_BASIC"/>
    <property type="match status" value="1"/>
</dbReference>
<organism evidence="8 9">
    <name type="scientific">Mucor circinelloides f. lusitanicus</name>
    <name type="common">Mucor racemosus var. lusitanicus</name>
    <dbReference type="NCBI Taxonomy" id="29924"/>
    <lineage>
        <taxon>Eukaryota</taxon>
        <taxon>Fungi</taxon>
        <taxon>Fungi incertae sedis</taxon>
        <taxon>Mucoromycota</taxon>
        <taxon>Mucoromycotina</taxon>
        <taxon>Mucoromycetes</taxon>
        <taxon>Mucorales</taxon>
        <taxon>Mucorineae</taxon>
        <taxon>Mucoraceae</taxon>
        <taxon>Mucor</taxon>
    </lineage>
</organism>
<feature type="compositionally biased region" description="Low complexity" evidence="6">
    <location>
        <begin position="83"/>
        <end position="97"/>
    </location>
</feature>
<dbReference type="Gene3D" id="1.20.5.170">
    <property type="match status" value="1"/>
</dbReference>
<dbReference type="PANTHER" id="PTHR19304">
    <property type="entry name" value="CYCLIC-AMP RESPONSE ELEMENT BINDING PROTEIN"/>
    <property type="match status" value="1"/>
</dbReference>
<feature type="compositionally biased region" description="Basic and acidic residues" evidence="6">
    <location>
        <begin position="138"/>
        <end position="149"/>
    </location>
</feature>
<comment type="subcellular location">
    <subcellularLocation>
        <location evidence="1">Nucleus</location>
    </subcellularLocation>
</comment>
<feature type="region of interest" description="Disordered" evidence="6">
    <location>
        <begin position="55"/>
        <end position="154"/>
    </location>
</feature>
<keyword evidence="2" id="KW-0805">Transcription regulation</keyword>
<proteinExistence type="predicted"/>
<dbReference type="SMART" id="SM00338">
    <property type="entry name" value="BRLZ"/>
    <property type="match status" value="1"/>
</dbReference>
<keyword evidence="3" id="KW-0804">Transcription</keyword>
<evidence type="ECO:0000313" key="8">
    <source>
        <dbReference type="EMBL" id="KAF1798479.1"/>
    </source>
</evidence>
<evidence type="ECO:0000259" key="7">
    <source>
        <dbReference type="PROSITE" id="PS50217"/>
    </source>
</evidence>
<dbReference type="Proteomes" id="UP000469890">
    <property type="component" value="Unassembled WGS sequence"/>
</dbReference>
<feature type="compositionally biased region" description="Polar residues" evidence="6">
    <location>
        <begin position="55"/>
        <end position="64"/>
    </location>
</feature>
<gene>
    <name evidence="8" type="ORF">FB192DRAFT_1391733</name>
</gene>
<dbReference type="SUPFAM" id="SSF57959">
    <property type="entry name" value="Leucine zipper domain"/>
    <property type="match status" value="1"/>
</dbReference>
<dbReference type="AlphaFoldDB" id="A0A8H4BA84"/>
<feature type="coiled-coil region" evidence="5">
    <location>
        <begin position="163"/>
        <end position="190"/>
    </location>
</feature>
<feature type="domain" description="BZIP" evidence="7">
    <location>
        <begin position="138"/>
        <end position="201"/>
    </location>
</feature>
<keyword evidence="5" id="KW-0175">Coiled coil</keyword>
<dbReference type="CDD" id="cd14687">
    <property type="entry name" value="bZIP_ATF2"/>
    <property type="match status" value="1"/>
</dbReference>
<sequence length="218" mass="25007">MYNPYSNNYISYTSSQMLNPLEPGLSYPSSPPPPPPVHSVFANYDYGYYQQQQAISNRQHTPTGQPERMSGSSKRKMEDQVPSSSPLSSTSCSSSASFPEENDRAPSVKRSRRVAPKTARRQSSTNTTVSEDSESDEAESRQRSLERNRLAASKCRQRKKEWIDELAHKAEKMTRENEYLKQMLVQLKEETLYLKSQLIMHKNNDMNPCQNKPFINLF</sequence>
<evidence type="ECO:0000256" key="3">
    <source>
        <dbReference type="ARBA" id="ARBA00023163"/>
    </source>
</evidence>
<reference evidence="8 9" key="1">
    <citation type="submission" date="2019-09" db="EMBL/GenBank/DDBJ databases">
        <authorList>
            <consortium name="DOE Joint Genome Institute"/>
            <person name="Mondo S.J."/>
            <person name="Navarro-Mendoza M.I."/>
            <person name="Perez-Arques C."/>
            <person name="Panchal S."/>
            <person name="Nicolas F.E."/>
            <person name="Ganguly P."/>
            <person name="Pangilinan J."/>
            <person name="Grigoriev I."/>
            <person name="Heitman J."/>
            <person name="Sanya K."/>
            <person name="Garre V."/>
        </authorList>
    </citation>
    <scope>NUCLEOTIDE SEQUENCE [LARGE SCALE GENOMIC DNA]</scope>
    <source>
        <strain evidence="8 9">MU402</strain>
    </source>
</reference>
<dbReference type="EMBL" id="JAAECE010000007">
    <property type="protein sequence ID" value="KAF1798479.1"/>
    <property type="molecule type" value="Genomic_DNA"/>
</dbReference>
<evidence type="ECO:0000313" key="9">
    <source>
        <dbReference type="Proteomes" id="UP000469890"/>
    </source>
</evidence>
<evidence type="ECO:0000256" key="4">
    <source>
        <dbReference type="ARBA" id="ARBA00023242"/>
    </source>
</evidence>